<feature type="region of interest" description="Disordered" evidence="1">
    <location>
        <begin position="1"/>
        <end position="27"/>
    </location>
</feature>
<keyword evidence="3" id="KW-1185">Reference proteome</keyword>
<dbReference type="OMA" id="IRYYRQF"/>
<dbReference type="RefSeq" id="XP_001420313.1">
    <property type="nucleotide sequence ID" value="XM_001420276.1"/>
</dbReference>
<dbReference type="AlphaFoldDB" id="A4S4R3"/>
<protein>
    <submittedName>
        <fullName evidence="2">Uncharacterized protein</fullName>
    </submittedName>
</protein>
<dbReference type="Proteomes" id="UP000001568">
    <property type="component" value="Chromosome 11"/>
</dbReference>
<evidence type="ECO:0000313" key="2">
    <source>
        <dbReference type="EMBL" id="ABO98606.1"/>
    </source>
</evidence>
<dbReference type="eggNOG" id="ENOG502SB0Y">
    <property type="taxonomic scope" value="Eukaryota"/>
</dbReference>
<evidence type="ECO:0000313" key="3">
    <source>
        <dbReference type="Proteomes" id="UP000001568"/>
    </source>
</evidence>
<sequence length="258" mass="29662">MLAGAPRARPRDVGARRRRPASRGSVAARTRAAAASRECRHYVNLKNGIEALPTLRDDLGVRSYEFVRIQSSLLENGDCEKMILELDASLLLNLALGRSCFVWDFGSRDVVKGRGNPRALWYGAEFIRYALRKEWFPEGVGDAARRENVPVVRGKQVEREWATKLTMFGRSAKRKIRYYRQFIPDDVRDVRLIGVYRPTTHDDDAEYYREVLLRHEFGDGGDVPDVVRDERETIEAIKRLSYNIFFAGVEEPAWLNQK</sequence>
<evidence type="ECO:0000256" key="1">
    <source>
        <dbReference type="SAM" id="MobiDB-lite"/>
    </source>
</evidence>
<proteinExistence type="predicted"/>
<name>A4S4R3_OSTLU</name>
<dbReference type="HOGENOM" id="CLU_094386_0_0_1"/>
<dbReference type="OrthoDB" id="5682at2759"/>
<accession>A4S4R3</accession>
<organism evidence="2 3">
    <name type="scientific">Ostreococcus lucimarinus (strain CCE9901)</name>
    <dbReference type="NCBI Taxonomy" id="436017"/>
    <lineage>
        <taxon>Eukaryota</taxon>
        <taxon>Viridiplantae</taxon>
        <taxon>Chlorophyta</taxon>
        <taxon>Mamiellophyceae</taxon>
        <taxon>Mamiellales</taxon>
        <taxon>Bathycoccaceae</taxon>
        <taxon>Ostreococcus</taxon>
    </lineage>
</organism>
<dbReference type="EMBL" id="CP000591">
    <property type="protein sequence ID" value="ABO98606.1"/>
    <property type="molecule type" value="Genomic_DNA"/>
</dbReference>
<dbReference type="KEGG" id="olu:OSTLU_26500"/>
<gene>
    <name evidence="2" type="ORF">OSTLU_26500</name>
</gene>
<reference evidence="2 3" key="1">
    <citation type="journal article" date="2007" name="Proc. Natl. Acad. Sci. U.S.A.">
        <title>The tiny eukaryote Ostreococcus provides genomic insights into the paradox of plankton speciation.</title>
        <authorList>
            <person name="Palenik B."/>
            <person name="Grimwood J."/>
            <person name="Aerts A."/>
            <person name="Rouze P."/>
            <person name="Salamov A."/>
            <person name="Putnam N."/>
            <person name="Dupont C."/>
            <person name="Jorgensen R."/>
            <person name="Derelle E."/>
            <person name="Rombauts S."/>
            <person name="Zhou K."/>
            <person name="Otillar R."/>
            <person name="Merchant S.S."/>
            <person name="Podell S."/>
            <person name="Gaasterland T."/>
            <person name="Napoli C."/>
            <person name="Gendler K."/>
            <person name="Manuell A."/>
            <person name="Tai V."/>
            <person name="Vallon O."/>
            <person name="Piganeau G."/>
            <person name="Jancek S."/>
            <person name="Heijde M."/>
            <person name="Jabbari K."/>
            <person name="Bowler C."/>
            <person name="Lohr M."/>
            <person name="Robbens S."/>
            <person name="Werner G."/>
            <person name="Dubchak I."/>
            <person name="Pazour G.J."/>
            <person name="Ren Q."/>
            <person name="Paulsen I."/>
            <person name="Delwiche C."/>
            <person name="Schmutz J."/>
            <person name="Rokhsar D."/>
            <person name="Van de Peer Y."/>
            <person name="Moreau H."/>
            <person name="Grigoriev I.V."/>
        </authorList>
    </citation>
    <scope>NUCLEOTIDE SEQUENCE [LARGE SCALE GENOMIC DNA]</scope>
    <source>
        <strain evidence="2 3">CCE9901</strain>
    </source>
</reference>
<dbReference type="Gramene" id="ABO98606">
    <property type="protein sequence ID" value="ABO98606"/>
    <property type="gene ID" value="OSTLU_26500"/>
</dbReference>
<dbReference type="GeneID" id="5004367"/>